<accession>X6N3L1</accession>
<feature type="compositionally biased region" description="Basic and acidic residues" evidence="1">
    <location>
        <begin position="630"/>
        <end position="640"/>
    </location>
</feature>
<feature type="transmembrane region" description="Helical" evidence="2">
    <location>
        <begin position="423"/>
        <end position="448"/>
    </location>
</feature>
<comment type="caution">
    <text evidence="3">The sequence shown here is derived from an EMBL/GenBank/DDBJ whole genome shotgun (WGS) entry which is preliminary data.</text>
</comment>
<reference evidence="3 4" key="1">
    <citation type="journal article" date="2013" name="Curr. Biol.">
        <title>The Genome of the Foraminiferan Reticulomyxa filosa.</title>
        <authorList>
            <person name="Glockner G."/>
            <person name="Hulsmann N."/>
            <person name="Schleicher M."/>
            <person name="Noegel A.A."/>
            <person name="Eichinger L."/>
            <person name="Gallinger C."/>
            <person name="Pawlowski J."/>
            <person name="Sierra R."/>
            <person name="Euteneuer U."/>
            <person name="Pillet L."/>
            <person name="Moustafa A."/>
            <person name="Platzer M."/>
            <person name="Groth M."/>
            <person name="Szafranski K."/>
            <person name="Schliwa M."/>
        </authorList>
    </citation>
    <scope>NUCLEOTIDE SEQUENCE [LARGE SCALE GENOMIC DNA]</scope>
</reference>
<keyword evidence="2" id="KW-1133">Transmembrane helix</keyword>
<feature type="compositionally biased region" description="Basic and acidic residues" evidence="1">
    <location>
        <begin position="1"/>
        <end position="20"/>
    </location>
</feature>
<feature type="region of interest" description="Disordered" evidence="1">
    <location>
        <begin position="606"/>
        <end position="689"/>
    </location>
</feature>
<evidence type="ECO:0000256" key="1">
    <source>
        <dbReference type="SAM" id="MobiDB-lite"/>
    </source>
</evidence>
<gene>
    <name evidence="3" type="ORF">RFI_16871</name>
</gene>
<evidence type="ECO:0000256" key="2">
    <source>
        <dbReference type="SAM" id="Phobius"/>
    </source>
</evidence>
<proteinExistence type="predicted"/>
<dbReference type="AlphaFoldDB" id="X6N3L1"/>
<dbReference type="EMBL" id="ASPP01012705">
    <property type="protein sequence ID" value="ETO20344.1"/>
    <property type="molecule type" value="Genomic_DNA"/>
</dbReference>
<evidence type="ECO:0000313" key="3">
    <source>
        <dbReference type="EMBL" id="ETO20344.1"/>
    </source>
</evidence>
<keyword evidence="4" id="KW-1185">Reference proteome</keyword>
<feature type="non-terminal residue" evidence="3">
    <location>
        <position position="1160"/>
    </location>
</feature>
<keyword evidence="2" id="KW-0812">Transmembrane</keyword>
<dbReference type="Proteomes" id="UP000023152">
    <property type="component" value="Unassembled WGS sequence"/>
</dbReference>
<feature type="compositionally biased region" description="Acidic residues" evidence="1">
    <location>
        <begin position="21"/>
        <end position="49"/>
    </location>
</feature>
<feature type="transmembrane region" description="Helical" evidence="2">
    <location>
        <begin position="69"/>
        <end position="90"/>
    </location>
</feature>
<feature type="region of interest" description="Disordered" evidence="1">
    <location>
        <begin position="1"/>
        <end position="49"/>
    </location>
</feature>
<sequence length="1160" mass="130106">MPEVETKDTHKSKGVRKAEDSVEDDNDNDNDNDDDDSDEDKDDRDIDEDEEKKNKVGHFLFCYKCEFRMIMLAMAILLCGVVAISGYISWNVLNMPLEATVKGVMKMGDKILGNSTSLIAGQSFFARERFLDIAYNMSLPINNSTILENFYNNYFVPTIVDPGLDGAFTMKKLSTDKLQVQGIMLENSALIICDGTLSLKNSTDELFCQQYNSSKKMVNVITQFNTACLNDVLLDMWRNGNHDSSDTKNNQRLYWFNDTKLKGINPSVWMAQLQYNSLKEQLVAVIVRSSRIDSKYQSLQLHLKAVVYWVSDDDYGDVFVSSQGFKDYNISLHGGNIDSSIALTSNGSSSGGIVTPHSDAVSKTVDELHKWRSNINYSMGYLYTHKEYYVYTQRVTFHSVSPMYFWCVVVYPMSEVNQSGNDALNVVIVLTCLGCIFAIALGFIGQAVPIIPSDERYRLHPFFTNIHRFTQVHDKEDASSSKLHNIKEQILDQIRGIKVNNPDDYAVSTNAAAADMSGGQDRTLKQSLGFKKIQLGKKQSNDVTLKGMGSIDLLDGTSNSKTRTASRAIQRRHSLGSLHPSELSKKKNEVLKNIEKNPRLNMLLDLNPPSHGDTTDTGAHVSVDVGADTDTNRDGHRNGDVEAADTGLAADDDNDNDHDHDHDNEDVDILRSSNHSSSKKKNKIKEPEMTITLSTKEKGWARLSKKNVNDMPARLVRARTVGTHSSKNVMMGLDSLSAEQARMQIISWRKEEQKKQVQSNIKTQLMRSIFNRGISNWQTNWGSIAGRVQTVLFISILLCVGLAYAGCRSLVSSAIDEMRQNFLSISTCIGELSMEYEYFKARLMLQNFNYTMNQEQLQTYWEGYNVLGMIIVNASANVQAGFASVNSSVLSVNSSMIDENNCLYWQELSGSSANNDNSNDNIIRDCSTHIAAQEAWSKPYSCFGGWSVCYLGIYKSAMEDKLYAGALLTFQYVSDVAFWNIWSTSGLPTLRKKNHTNLHISPQNSSGMLSLNFSVFALTNGHNNSRYSNTSEWYLIESTSQNLTTNTLSPYDDDSLYVTQGALSQDPAVSAVTQYLIQPSPNQIPEPNQLKFLKQIFAYPDIAAYVYKDTLDNIQNEYRKYEEWTKLDWIFVLSVSQDVFTGDHDQYAALAIICIGGALI</sequence>
<evidence type="ECO:0000313" key="4">
    <source>
        <dbReference type="Proteomes" id="UP000023152"/>
    </source>
</evidence>
<protein>
    <submittedName>
        <fullName evidence="3">Uncharacterized protein</fullName>
    </submittedName>
</protein>
<name>X6N3L1_RETFI</name>
<keyword evidence="2" id="KW-0472">Membrane</keyword>
<organism evidence="3 4">
    <name type="scientific">Reticulomyxa filosa</name>
    <dbReference type="NCBI Taxonomy" id="46433"/>
    <lineage>
        <taxon>Eukaryota</taxon>
        <taxon>Sar</taxon>
        <taxon>Rhizaria</taxon>
        <taxon>Retaria</taxon>
        <taxon>Foraminifera</taxon>
        <taxon>Monothalamids</taxon>
        <taxon>Reticulomyxidae</taxon>
        <taxon>Reticulomyxa</taxon>
    </lineage>
</organism>